<evidence type="ECO:0000259" key="1">
    <source>
        <dbReference type="Pfam" id="PF26014"/>
    </source>
</evidence>
<comment type="caution">
    <text evidence="2">The sequence shown here is derived from an EMBL/GenBank/DDBJ whole genome shotgun (WGS) entry which is preliminary data.</text>
</comment>
<gene>
    <name evidence="2" type="ORF">EB796_024928</name>
</gene>
<dbReference type="Proteomes" id="UP000593567">
    <property type="component" value="Unassembled WGS sequence"/>
</dbReference>
<dbReference type="InterPro" id="IPR059034">
    <property type="entry name" value="SH3_AEBP2_C"/>
</dbReference>
<protein>
    <recommendedName>
        <fullName evidence="1">AEBP2-like C-terminal SH3 domain-containing protein</fullName>
    </recommendedName>
</protein>
<keyword evidence="3" id="KW-1185">Reference proteome</keyword>
<sequence>MEKKSMRRLRGTEKCIPKRADYFTSSILEAIKWEYKMLNEKWPHILTEEKNAFRVRGQIVAMSTNEEKPSEKMVQLHWLPEVLGLPDSWHRLTDPVAASLSKTVKISTIPRSTMLDLYHY</sequence>
<organism evidence="2 3">
    <name type="scientific">Bugula neritina</name>
    <name type="common">Brown bryozoan</name>
    <name type="synonym">Sertularia neritina</name>
    <dbReference type="NCBI Taxonomy" id="10212"/>
    <lineage>
        <taxon>Eukaryota</taxon>
        <taxon>Metazoa</taxon>
        <taxon>Spiralia</taxon>
        <taxon>Lophotrochozoa</taxon>
        <taxon>Bryozoa</taxon>
        <taxon>Gymnolaemata</taxon>
        <taxon>Cheilostomatida</taxon>
        <taxon>Flustrina</taxon>
        <taxon>Buguloidea</taxon>
        <taxon>Bugulidae</taxon>
        <taxon>Bugula</taxon>
    </lineage>
</organism>
<reference evidence="2" key="1">
    <citation type="submission" date="2020-06" db="EMBL/GenBank/DDBJ databases">
        <title>Draft genome of Bugula neritina, a colonial animal packing powerful symbionts and potential medicines.</title>
        <authorList>
            <person name="Rayko M."/>
        </authorList>
    </citation>
    <scope>NUCLEOTIDE SEQUENCE [LARGE SCALE GENOMIC DNA]</scope>
    <source>
        <strain evidence="2">Kwan_BN1</strain>
    </source>
</reference>
<feature type="domain" description="AEBP2-like C-terminal SH3" evidence="1">
    <location>
        <begin position="4"/>
        <end position="119"/>
    </location>
</feature>
<proteinExistence type="predicted"/>
<dbReference type="OrthoDB" id="9984614at2759"/>
<dbReference type="EMBL" id="VXIV02003470">
    <property type="protein sequence ID" value="KAF6016765.1"/>
    <property type="molecule type" value="Genomic_DNA"/>
</dbReference>
<accession>A0A7J7ISG4</accession>
<dbReference type="Pfam" id="PF26014">
    <property type="entry name" value="SH3_AEBP2_C"/>
    <property type="match status" value="1"/>
</dbReference>
<name>A0A7J7ISG4_BUGNE</name>
<dbReference type="AlphaFoldDB" id="A0A7J7ISG4"/>
<evidence type="ECO:0000313" key="3">
    <source>
        <dbReference type="Proteomes" id="UP000593567"/>
    </source>
</evidence>
<evidence type="ECO:0000313" key="2">
    <source>
        <dbReference type="EMBL" id="KAF6016765.1"/>
    </source>
</evidence>